<feature type="compositionally biased region" description="Basic and acidic residues" evidence="1">
    <location>
        <begin position="98"/>
        <end position="116"/>
    </location>
</feature>
<gene>
    <name evidence="2" type="ORF">Glove_469g27</name>
</gene>
<feature type="region of interest" description="Disordered" evidence="1">
    <location>
        <begin position="98"/>
        <end position="133"/>
    </location>
</feature>
<sequence>MKNLRNPNQIQTDDDSFDEISEETKKELIDCTDKYVVDNVTEKVMWGKKKTKAIATITSTKIKDGSFEINEKITKELDVTFTSSNDLITSAQTITTNDELKSEEESGNHNIFNKEFEEFEDSDDDLDEMDKNI</sequence>
<dbReference type="EMBL" id="PQFF01000411">
    <property type="protein sequence ID" value="RHZ51814.1"/>
    <property type="molecule type" value="Genomic_DNA"/>
</dbReference>
<accession>A0A397GQM1</accession>
<protein>
    <submittedName>
        <fullName evidence="2">Uncharacterized protein</fullName>
    </submittedName>
</protein>
<feature type="compositionally biased region" description="Acidic residues" evidence="1">
    <location>
        <begin position="117"/>
        <end position="133"/>
    </location>
</feature>
<keyword evidence="3" id="KW-1185">Reference proteome</keyword>
<evidence type="ECO:0000256" key="1">
    <source>
        <dbReference type="SAM" id="MobiDB-lite"/>
    </source>
</evidence>
<evidence type="ECO:0000313" key="3">
    <source>
        <dbReference type="Proteomes" id="UP000266861"/>
    </source>
</evidence>
<reference evidence="2 3" key="1">
    <citation type="submission" date="2018-08" db="EMBL/GenBank/DDBJ databases">
        <title>Genome and evolution of the arbuscular mycorrhizal fungus Diversispora epigaea (formerly Glomus versiforme) and its bacterial endosymbionts.</title>
        <authorList>
            <person name="Sun X."/>
            <person name="Fei Z."/>
            <person name="Harrison M."/>
        </authorList>
    </citation>
    <scope>NUCLEOTIDE SEQUENCE [LARGE SCALE GENOMIC DNA]</scope>
    <source>
        <strain evidence="2 3">IT104</strain>
    </source>
</reference>
<dbReference type="AlphaFoldDB" id="A0A397GQM1"/>
<organism evidence="2 3">
    <name type="scientific">Diversispora epigaea</name>
    <dbReference type="NCBI Taxonomy" id="1348612"/>
    <lineage>
        <taxon>Eukaryota</taxon>
        <taxon>Fungi</taxon>
        <taxon>Fungi incertae sedis</taxon>
        <taxon>Mucoromycota</taxon>
        <taxon>Glomeromycotina</taxon>
        <taxon>Glomeromycetes</taxon>
        <taxon>Diversisporales</taxon>
        <taxon>Diversisporaceae</taxon>
        <taxon>Diversispora</taxon>
    </lineage>
</organism>
<dbReference type="Proteomes" id="UP000266861">
    <property type="component" value="Unassembled WGS sequence"/>
</dbReference>
<evidence type="ECO:0000313" key="2">
    <source>
        <dbReference type="EMBL" id="RHZ51814.1"/>
    </source>
</evidence>
<name>A0A397GQM1_9GLOM</name>
<proteinExistence type="predicted"/>
<comment type="caution">
    <text evidence="2">The sequence shown here is derived from an EMBL/GenBank/DDBJ whole genome shotgun (WGS) entry which is preliminary data.</text>
</comment>